<dbReference type="NCBIfam" id="TIGR01733">
    <property type="entry name" value="AA-adenyl-dom"/>
    <property type="match status" value="6"/>
</dbReference>
<gene>
    <name evidence="6" type="ORF">QF034_007239</name>
</gene>
<organism evidence="6 7">
    <name type="scientific">Streptomyces africanus</name>
    <dbReference type="NCBI Taxonomy" id="231024"/>
    <lineage>
        <taxon>Bacteria</taxon>
        <taxon>Bacillati</taxon>
        <taxon>Actinomycetota</taxon>
        <taxon>Actinomycetes</taxon>
        <taxon>Kitasatosporales</taxon>
        <taxon>Streptomycetaceae</taxon>
        <taxon>Streptomyces</taxon>
    </lineage>
</organism>
<dbReference type="Gene3D" id="2.30.38.10">
    <property type="entry name" value="Luciferase, Domain 3"/>
    <property type="match status" value="5"/>
</dbReference>
<feature type="compositionally biased region" description="Basic residues" evidence="4">
    <location>
        <begin position="6920"/>
        <end position="6938"/>
    </location>
</feature>
<dbReference type="InterPro" id="IPR020806">
    <property type="entry name" value="PKS_PP-bd"/>
</dbReference>
<dbReference type="Gene3D" id="3.40.50.12780">
    <property type="entry name" value="N-terminal domain of ligase-like"/>
    <property type="match status" value="1"/>
</dbReference>
<dbReference type="Gene3D" id="3.30.559.30">
    <property type="entry name" value="Nonribosomal peptide synthetase, condensation domain"/>
    <property type="match status" value="7"/>
</dbReference>
<dbReference type="SUPFAM" id="SSF56801">
    <property type="entry name" value="Acetyl-CoA synthetase-like"/>
    <property type="match status" value="6"/>
</dbReference>
<dbReference type="InterPro" id="IPR029058">
    <property type="entry name" value="AB_hydrolase_fold"/>
</dbReference>
<feature type="domain" description="Carrier" evidence="5">
    <location>
        <begin position="2050"/>
        <end position="2124"/>
    </location>
</feature>
<dbReference type="SUPFAM" id="SSF47336">
    <property type="entry name" value="ACP-like"/>
    <property type="match status" value="7"/>
</dbReference>
<feature type="domain" description="Carrier" evidence="5">
    <location>
        <begin position="4166"/>
        <end position="4241"/>
    </location>
</feature>
<evidence type="ECO:0000259" key="5">
    <source>
        <dbReference type="PROSITE" id="PS50075"/>
    </source>
</evidence>
<dbReference type="NCBIfam" id="NF003417">
    <property type="entry name" value="PRK04813.1"/>
    <property type="match status" value="7"/>
</dbReference>
<evidence type="ECO:0000256" key="2">
    <source>
        <dbReference type="ARBA" id="ARBA00022450"/>
    </source>
</evidence>
<dbReference type="CDD" id="cd12117">
    <property type="entry name" value="A_NRPS_Srf_like"/>
    <property type="match status" value="3"/>
</dbReference>
<sequence length="6938" mass="737844">MIPASFAQRRLWLQWRIEGPSATYNSPTILRLTGELDRRALEAALRDVVTRHEALRTVFPEVDGEPHQRIVPVAELDWELPVVEVTGGEARTPHQRLYTMDELCWDEPVLALPTAEATGDLPTGRIDAGDLPGAVARVAAHTFDLSTEIPVRAWLFAVAPDEHVLVTVVHHIATDGWSAGPFTRDLATAYTARSQGRAPDWAPLPVQYTDYTLWQRELLGSQADEGSVLSRQIAYWRDALAGAPEELALPTDRPRPVTPSHRGHAVAIGLPARTHALLAAVARRHRATPSMVFQAGLAVTLSRLGSGHDIPIGTPTAGRSDEALDDLIGFFVNTLVVRADLAGDPTFAEVIDRVRTTAVRAFGHQDVPFERLVEELAPARSLARHPLFQVVLAPLDDGAPIDLHDLRGDTLSIGRATAKFDLEVSLGEAFDDGAPAGLRGVVTGAADLFDAGTVERIAGCLVRVLTAMADDPEMRIGSADVLGPDEFSRLVEQFNDTAVPVRGMSLPEAFAERLAADPQAPAVVCGDAGMSYAELDARSDRLAWALVASGVGQESAVAVLMERSAELVVALLAVLKAGGVYLPLDVTWPVARMRAVVEDAGAGLVLVSEVSAGQDLGIAEVSVAAVSDEGLLPVVEDSAAAYVMYTSGSTGVPKGVVATHRDVVALARDRSWGATPRVLFHAPHAFDASSYELWVPLLSGGTVVVAPDEAVDAAVLRRLIADQGLSHVHVTAGLLRVLADQDPGCFAGVGEVLTGGDVVPAGSVRRVLEANPGVVVRQLYGPTEVTLCATQHRVVDPDGIDGVLPIGRPLDNTRVYVLDDRLSPVPVGVAGELYVAGAGVARGYLNHPQQTGERFVACPFGGFGERMYRTGDLVRWDAEGRLVFAGRADEQVKIRGFRVEPGEVEAVLAAHPAVAQAAVVVREDVPGEKRLVGYLVSAGAGAPVADAVREYVGERLPSYMVPAVFVELDALPLTVNGKVDRAALPAPQRVAGMGRAPASVREELLCRGFAEVLGLPTVGVDDDFFALGGHSLLAVSLVEWLRQRGVSVSVRALFVTPTPAALAAVAGPGLVEVPANLIPEGASVLGPEMLPLVELSQAEVARVVAAVPGGAANVQDVYPLAPLQEGIFFHHLMADGEGTDVYAMPFVLRMDSRARLDSFLSALQQVVDRHDVYRTAIVWEGLPEPVQVVWRRAELPVTEVELGAGEGDAVGRLLAAAGGRMELDRAPLLTVHIAAEPGGEGWLALVRMHHLVQDHTALEVVLDEVRTLLAGRTEALPPPVPFRDFVAQARLGVSEEAHREYFSGLLGDVTDTTAPYGLLDVHGDGLGVAQGRLAVEGDVAARVHQVARALAVSPATVFHVAWGRVLAALSGRDDVVFGTVLLGRASVGAHRVPGLFMNTLPVRVEVADRTVDQALADMRGRLAELLVHEHAPLALAQAASGLPGGSPLFTSIFNYRHLQADVEQSGTGIEGVDAVLTRDPTNYPLDVSVNQSASGFEIVVEATAPVDPTGVCRLLHTSVANLARALEDTPDGRLAAVDIVDPEHTELLRHVNDTAAPAPDGLVPALFTAQAARLPEAVALVGPGVELSYGEVEARSNRWARQLIAEGVGPESVVALVLERSPDLLVAILTVLKAGGAYLPIDPDQPAERVAFMIEDAAPVLVLDEAALRVEAEGYADAAVSDADRLAPLLPGHPAYVIYTSGSTGRPKGVVVSHEGFANLSVSHGRFGVGPGSRVAQFASVGFDMFCEEWLLALLSGAALVTVPAERRLGAEFAEFLSESGVTHATLPPAVVATIPQGALDDDFVLDVGGEALPAEVVARWAAGRKMFNSYGPTETTVNAAVWECRPDLEAGAAVPIGRPIANTRVHVLDDALQPVPAGVLGELYVTGTGLARGYLGRAGLTAERFVACPFEPGQRMYRTGDRVRWNTDGELVFAGRADEQVKLRGFRIEPGEIEAALAAHPWVEQAAVVVREDNPGDLRLVGYVIPAGDADADELPSLVRDLAARQLPSHMVPSAVVVLDAFPLTPNAKLDRKALPAPAYSAAAGTRRAPAGLREETICAAFAEVLGLERVGVDDDFFALGGHSLLVVSLVERLRQRGVPVSVRALFMTPTPAGLAAAAGPDVVTVPPNGIPPGAQEITPEMLPLVRLTEAEIERLVAAVPGGAPNIQDVYPLAPLQEGIFFHHLIADRDGTDVYVTPSTLRFDSRSRLDAFLVALRQVVDRNDVYRTAIVWEGLPEPVQVVVRHAQLTVTEDSAERLLAAAGGWMDIGRAPLMDVRVAAEPGTGGWLALVRIHHLVQDHTASDVLLDEVRAFMAGQADRLPPPVPFREFVARARLGMPREEHERYFAELLGDVTEATAPYGLMDVLGDGGAARSGRLPVDAALARRVWDVARSLGVSPATVFHLAWARVLGAVSGRSDVVFGTVMFGRMNAGEAADRVTGLFINTLPVRVHLAGQGVVEALTGLRGRLAELLVHEHASLALAQAASGLSGGGPLFTSLFNYRHIEGTPAGGAKLDGVEVLSVQDHTNYPLTVSVDQSATGFELVVEAVAQVDPTEVCRLLHTCLANLVTALAQSPDMPLGAIDVLDAEYADLLCRSDDTARAVPEALVPDLFAVQAARAPEAVALVGVEGQLSYGEVEERANRLARKLIARGVGPESVVALVLERSPELVVAVLAVLKAGGAYLPIDPGQPAERIRFVIEDAAPVLVLDAPEFLVETDGFEAGPVSDADRLAPLLPSHPAYVIYTSGSTGRPKGVLVPHRNVVALFAAAREVVDFGADDVWSWFHSLAFDFSVWELWGALLHGGRVVVVPFEVSRSPAEFLELVERERVTVLSQTPSAFYQLLGALPEGGGGLGAVRAVVFGGEALEPARLSGWWERYGGSGPRLVNMYGITETTVHVTHHGLGPDDGAHGSVIGRGLPGLSVYVLDECLRPVPAGVAGELYVAGTQLARGYAGRAALTGERFVACPFGVGGQRMYRTGDRARWDSEGRLVFEGRADDQVKIRGFRIEPGEVEAVLAAHPAVAQAAVVARDGAPGGMRLIGYVVPADGCDTVTDEVRAHAAERLPSYMVPAAFVELDALPLTVNGKLDRRALPEPDHAGAGTGRTPVTAREELLCAAFADVLGLDRVGVDDDFFALGGHSLLAVSLVEWLRRRGVTVSVRALFASATPARLAAVAGPDQVEVPPGRIPGDATEITPDMLPLVELTDEELAGLVTAVPGGAPNIQDVYPLAPLQEGIFFHHLLADRDGTDVYATPMVLTVESRERLDAFLEALRQMVERNDIYRTAIMWEGLREPVQVVVRHAELPVEEIALDPDGPEAADQLLSAGESAVDLTRAPLLRVRVTALPDGGWLVLLRIHHLIQDHTTFDVVLDELRAFMNGQGDRLPAPVPFREFVARARAGVSQQEHERYFTDLLGDVTETTAPYGLMDVYGDGTDAAQVRLPIDDTLTGRIRTLARSLGVSPATLFHVAWGRVLGTLSGRDDVVFGTILFGRMNAGAGADRAPGLFINTLPVRLRLAGKSVADVLTDMRGQLARLMVHEHAPLALAQQASAVPGAGPLFTSLFNYRHNLPTERHPGAGLDGVSLVMHRDYSNYPVVVSVDDDGTGFEVEVEAVAPVDPAGAGRLLLTCLEGLATALEQAPETPLTTVDVLGPAERTRILTDWNDTAALTPGVSAPQAFAERVAADPIAVAVVAGGVELTYQDLDARSDRLARALVASGVGQESAVAVLMERSAELVVALLAVLKAGGTYLPLDVTWPVARMRAVVEDAGAGLVLVSEAAAGQDLGIAEVSVAAGSDEGLLPVVEDSAAAYVMYTSGSTGVPKGVVATHRDVVALARDRSWGATPRVLFHAPHAFDASSYELWVPLLSGGTVVVAPNDRIDATAVRRLVAGHGLSHVHVTAGLLRVLADQDPGCFAGVGEVLTGGDVVPAGSVRRVLEANPGVVVRQLYGPTEVTLCATQHEVGDAGGLNGVVPIGRPLDNTRVYVLDDRLSPVPVGVAGELYVAGAGVARGYLNRPQQTAERFVACPFGDGGQRMYRTGDLVRWAGDGRLVFAGRADEQVKIRGFRVEPGEVEAVLAAHPAVAQAGVVVREDIPGDKRLIAYLVPAGAGAPVADAVREYVGERLPSYMVPAVFVELDALPLTVNGKVDRAALPAPQRVAGTGRAPANVREELLCQVFAETLGLPTVGVDDDFFQLGGHSLLAMRLVSRVRRALGVEMPLRALFEARTPAGLAAWSAEAEPGRTALVARERPERVPLSFAQRRLWFLGQLDGPSPTYNIPLALRLTGTLHREAFTAALRDVIERHEVLRTVFGTAAGEPFQRVLSPEEAAFAPDIVEVSDDDLPDRVAQAARYAFDLAVELPVRASLFVLAPDDHVLVLVVHHIAGDGWSMEPLARDVSAAYAARLAGEAPVWEPLPVQYADYALWQRELLGDEEDPESLLSRQVAHWRDALAGAPEELELPADRPRPAETSRVGRLAEVAIPAELHRRLREVARAEGVTVFMVLQAALTVTLSRLGAGTDIPIGVAVAGRTDRALEDLVGFFVNTLVMRTDLSGDPSLTEVLGRVRETSLAALAHQDVPFERLVEELAPARSLARHPLFQVMMTLQNTHGVAGGPAVALPGVRTTALATDVTALKFDLDLNLGETFDEAGAPAGINGLLIASADLFDQETAERLAERLVRVLRTLGAAPATRITDVDVLGGEERRRLLTEWNDTSVAVPDVSVPEAFARRTAVDPDALAVRSGDVRLAYGELDARADELARRLVAAGVGPESAVAVVMERSAELVVALLAVLKAGGTYLPLDMTWPVARMRAVVEDAGARWVVTHRATTGHEFVRTTELDVVPADDTAEAVAEVVLPRVEPGSSAYVMYTSGSTGVPKGVVATHRDVVALARDRSWGATPRVLFHAPHAFDASSYELWVPLLSGGTVVVAPDEAVDGEVLRRLIADQGLSHVHVTAGLLRVLADQDPGCFAGVGEVLTGGDVVPAGSVRRVLEANPGVAVRQLYGPTEVTLCATQHRVVDPDGIDGVLPIGRPLDNTRVYVLDDRLSPVPVGVAGELYVAGAGVARGYLNRPQQTAERFVACPFGDGGQRMYRTGDLVRWAGDGRLVFAGRADEQVKIRGFRVEPGEVEAVLAAHPAVAQAAVVVREDVPGDKRLVGYLVPAEAGAPVADAVREYVGERLPSYMVPAVFVELDALPLTVNGKVDRAALPAPQRVGGAGRAPANVREELLCRGFAEVLGLPTVGVDDDFFALGGHSLLAVSLVEWLRQRGVSVSVRALFVTPTPAALAAVAGPGLVEVPANLIPEGASVLGPEMLPLVELSQAEVARVVAAVPGGAANVQDVYPLAPLQEGIFFHHLMADGEGTDVYAMPFALRFGARERLDSFLAALQQVVDRHDVYRTAIVWEGLPEPVQVVWRRAELPVTEVELGAGEGDAVGRLLAAAGGRMELDRAPLLTVHTAAEPGGEGWLALVRMHHLVQDHTALDMVLDEVKALLAGEADRLPAPVPFRDFVAQARLGVSEEAHREYFSGLLGDVTDTTAPYGLHDVRGDGTDLTQARRKVDDELTERVQALARSRGVSPATVFHLAWARMLAAVSGRDDLVFGTVLLGRATVGADRVPGLFMNTLPVRVKLAGQPVGRALTDLRDQLAELLAHEHAPLTLAQAASGLPAGAPLFTALFNYRHGRPPAHEQDGVLADVTTLFTQERNNYPLGVSIDDDGETYGVTVDAARPVDADRVAALLETTLAHLTTALEHTPDLPLLSVDVPGAAERIHEDEAPAPAGGRAVLVPQADGARPGTGRAPATAHEELLCQAFAHVLGRERVGPDDDFFTLGGNSLLATRLVSRMRSALGMEVSIRALFESLTPGRLAERLRPVAPGRTALIAQERPERPPLSFAQRRLWFIGQLEGSSASYSNTTALRLRGTLDVEALSAALRDVIGRHEVLRTVLPAEDGEPYQRILRTEEIDFELTAVEVDAGDVAAEIGRVAGHPFDLATEIPIRAWLLTLAPDEHVLVLAVHHIATDGWSIAPLAQDLSAAYAARLEGRAPDWTPLSVQYADYALWQRDILGDAGDPDSVRARQLAFWRDTLAGVPDEMALPTDRPRPAVPTRRGDEIRVELPADLHRRITELAATEQVTVFMVLQTGLAALLSRLGAGHDIPIGTALAGRTDDALDDLIGFFVNMLVLRTDVSGDPSFTELLRRVRDTDLAAYAHQDLPFDHVVEELVPERSLARQPLFQVALDVQNVPEAGLRLPGLEVSGEPLAHGVARYDLALSLSERRDGQGGPDGMYGTLTTAADMFDRATAERIAGHLVRLLTVVTADAEVPLSAVELLSPDEYRRIVTEWNDTARAVPEALVPDLFAVQAARAPEAVALVGVEGQLSYGEVEERANRLARKLIARGVGPESVVALVLERSPELVVAVLAVLKAGGAYLPIDPGQPAERIRFVIEDAAPVLVLDAPEFLAETDGFEAGPVADADRLAPLLPSHPAYVIYTSGSTGRPKGVVVTHESCVNLSSSHDWYGVRAGSRVAQFASVGFDMFCEEWLLALLRGAALVTVPADRRLGADLGRFLVDRGVTHAALPPAVAATIPDGLLDPAFVLDVGGEACPPELVERWTADGRTMFNTYGPTETTVDATVWRCSPGLEAGAAVPIGRPVINTRAYVLDAALRPVPTGVVGELYLAGTGLARGYLNRPGLTAQRFVACPFGPGQRMYRTGDRVKWNADGQLVFAGRADDQVKIRGFRIEPGEVEAVLAAHPAVAQAAVIVREDSPGELRIVGYVVPGEDTDAEELPRAVREFAAERLPSYMVPVAVVVLDTVPLTVNGKVDRKALPAPDYGKAGTGRPPATPQEELVCRAFADVLDLPGVGADDDFFALGGHSLLATRLLSRVRTVTGLDVPVRVLFANPTPAGVAEWLTAQTGSRKKTRPTLRPMRRQKKEF</sequence>
<comment type="caution">
    <text evidence="6">The sequence shown here is derived from an EMBL/GenBank/DDBJ whole genome shotgun (WGS) entry which is preliminary data.</text>
</comment>
<dbReference type="PROSITE" id="PS50075">
    <property type="entry name" value="CARRIER"/>
    <property type="match status" value="7"/>
</dbReference>
<dbReference type="CDD" id="cd19544">
    <property type="entry name" value="E-C_NRPS"/>
    <property type="match status" value="4"/>
</dbReference>
<keyword evidence="3" id="KW-0597">Phosphoprotein</keyword>
<dbReference type="Gene3D" id="3.30.559.10">
    <property type="entry name" value="Chloramphenicol acetyltransferase-like domain"/>
    <property type="match status" value="7"/>
</dbReference>
<dbReference type="PANTHER" id="PTHR45527">
    <property type="entry name" value="NONRIBOSOMAL PEPTIDE SYNTHETASE"/>
    <property type="match status" value="1"/>
</dbReference>
<reference evidence="6 7" key="1">
    <citation type="submission" date="2023-07" db="EMBL/GenBank/DDBJ databases">
        <title>Comparative genomics of wheat-associated soil bacteria to identify genetic determinants of phenazine resistance.</title>
        <authorList>
            <person name="Mouncey N."/>
        </authorList>
    </citation>
    <scope>NUCLEOTIDE SEQUENCE [LARGE SCALE GENOMIC DNA]</scope>
    <source>
        <strain evidence="6 7">B3I12</strain>
    </source>
</reference>
<evidence type="ECO:0000256" key="1">
    <source>
        <dbReference type="ARBA" id="ARBA00001957"/>
    </source>
</evidence>
<dbReference type="InterPro" id="IPR009081">
    <property type="entry name" value="PP-bd_ACP"/>
</dbReference>
<evidence type="ECO:0000256" key="4">
    <source>
        <dbReference type="SAM" id="MobiDB-lite"/>
    </source>
</evidence>
<evidence type="ECO:0000256" key="3">
    <source>
        <dbReference type="ARBA" id="ARBA00022553"/>
    </source>
</evidence>
<dbReference type="InterPro" id="IPR020845">
    <property type="entry name" value="AMP-binding_CS"/>
</dbReference>
<dbReference type="Pfam" id="PF00668">
    <property type="entry name" value="Condensation"/>
    <property type="match status" value="8"/>
</dbReference>
<dbReference type="InterPro" id="IPR042099">
    <property type="entry name" value="ANL_N_sf"/>
</dbReference>
<dbReference type="Gene3D" id="3.40.50.980">
    <property type="match status" value="10"/>
</dbReference>
<dbReference type="Pfam" id="PF00501">
    <property type="entry name" value="AMP-binding"/>
    <property type="match status" value="6"/>
</dbReference>
<dbReference type="EMBL" id="JAUSYP010000001">
    <property type="protein sequence ID" value="MDQ0753008.1"/>
    <property type="molecule type" value="Genomic_DNA"/>
</dbReference>
<dbReference type="Proteomes" id="UP001232755">
    <property type="component" value="Unassembled WGS sequence"/>
</dbReference>
<evidence type="ECO:0000313" key="7">
    <source>
        <dbReference type="Proteomes" id="UP001232755"/>
    </source>
</evidence>
<dbReference type="InterPro" id="IPR045851">
    <property type="entry name" value="AMP-bd_C_sf"/>
</dbReference>
<name>A0ABU0R047_9ACTN</name>
<keyword evidence="2" id="KW-0596">Phosphopantetheine</keyword>
<feature type="domain" description="Carrier" evidence="5">
    <location>
        <begin position="6843"/>
        <end position="6918"/>
    </location>
</feature>
<dbReference type="PROSITE" id="PS00455">
    <property type="entry name" value="AMP_BINDING"/>
    <property type="match status" value="6"/>
</dbReference>
<feature type="domain" description="Carrier" evidence="5">
    <location>
        <begin position="5222"/>
        <end position="5296"/>
    </location>
</feature>
<dbReference type="InterPro" id="IPR010071">
    <property type="entry name" value="AA_adenyl_dom"/>
</dbReference>
<feature type="domain" description="Carrier" evidence="5">
    <location>
        <begin position="3107"/>
        <end position="3181"/>
    </location>
</feature>
<dbReference type="Pfam" id="PF13193">
    <property type="entry name" value="AMP-binding_C"/>
    <property type="match status" value="6"/>
</dbReference>
<feature type="region of interest" description="Disordered" evidence="4">
    <location>
        <begin position="6917"/>
        <end position="6938"/>
    </location>
</feature>
<comment type="cofactor">
    <cofactor evidence="1">
        <name>pantetheine 4'-phosphate</name>
        <dbReference type="ChEBI" id="CHEBI:47942"/>
    </cofactor>
</comment>
<dbReference type="PANTHER" id="PTHR45527:SF1">
    <property type="entry name" value="FATTY ACID SYNTHASE"/>
    <property type="match status" value="1"/>
</dbReference>
<dbReference type="InterPro" id="IPR000873">
    <property type="entry name" value="AMP-dep_synth/lig_dom"/>
</dbReference>
<dbReference type="SMART" id="SM00823">
    <property type="entry name" value="PKS_PP"/>
    <property type="match status" value="7"/>
</dbReference>
<keyword evidence="7" id="KW-1185">Reference proteome</keyword>
<accession>A0ABU0R047</accession>
<dbReference type="CDD" id="cd17643">
    <property type="entry name" value="A_NRPS_Cytc1-like"/>
    <property type="match status" value="1"/>
</dbReference>
<dbReference type="InterPro" id="IPR006162">
    <property type="entry name" value="Ppantetheine_attach_site"/>
</dbReference>
<dbReference type="Gene3D" id="1.10.1200.10">
    <property type="entry name" value="ACP-like"/>
    <property type="match status" value="4"/>
</dbReference>
<dbReference type="InterPro" id="IPR001242">
    <property type="entry name" value="Condensation_dom"/>
</dbReference>
<proteinExistence type="predicted"/>
<dbReference type="CDD" id="cd05930">
    <property type="entry name" value="A_NRPS"/>
    <property type="match status" value="1"/>
</dbReference>
<dbReference type="Pfam" id="PF00550">
    <property type="entry name" value="PP-binding"/>
    <property type="match status" value="7"/>
</dbReference>
<dbReference type="NCBIfam" id="NF004282">
    <property type="entry name" value="PRK05691.1"/>
    <property type="match status" value="13"/>
</dbReference>
<dbReference type="Gene3D" id="3.30.300.30">
    <property type="match status" value="6"/>
</dbReference>
<dbReference type="InterPro" id="IPR025110">
    <property type="entry name" value="AMP-bd_C"/>
</dbReference>
<dbReference type="CDD" id="cd19540">
    <property type="entry name" value="LCL_NRPS-like"/>
    <property type="match status" value="3"/>
</dbReference>
<feature type="domain" description="Carrier" evidence="5">
    <location>
        <begin position="996"/>
        <end position="1070"/>
    </location>
</feature>
<dbReference type="SUPFAM" id="SSF52777">
    <property type="entry name" value="CoA-dependent acyltransferases"/>
    <property type="match status" value="14"/>
</dbReference>
<feature type="domain" description="Carrier" evidence="5">
    <location>
        <begin position="5801"/>
        <end position="5876"/>
    </location>
</feature>
<dbReference type="InterPro" id="IPR036736">
    <property type="entry name" value="ACP-like_sf"/>
</dbReference>
<evidence type="ECO:0000313" key="6">
    <source>
        <dbReference type="EMBL" id="MDQ0753008.1"/>
    </source>
</evidence>
<dbReference type="InterPro" id="IPR023213">
    <property type="entry name" value="CAT-like_dom_sf"/>
</dbReference>
<protein>
    <submittedName>
        <fullName evidence="6">Amino acid adenylation domain-containing protein</fullName>
    </submittedName>
</protein>
<dbReference type="PROSITE" id="PS00012">
    <property type="entry name" value="PHOSPHOPANTETHEINE"/>
    <property type="match status" value="3"/>
</dbReference>
<dbReference type="Gene3D" id="3.40.50.1820">
    <property type="entry name" value="alpha/beta hydrolase"/>
    <property type="match status" value="3"/>
</dbReference>